<dbReference type="Proteomes" id="UP000236379">
    <property type="component" value="Unassembled WGS sequence"/>
</dbReference>
<evidence type="ECO:0000313" key="3">
    <source>
        <dbReference type="Proteomes" id="UP000236379"/>
    </source>
</evidence>
<dbReference type="EMBL" id="PPPD01000003">
    <property type="protein sequence ID" value="PNY79543.1"/>
    <property type="molecule type" value="Genomic_DNA"/>
</dbReference>
<dbReference type="InterPro" id="IPR014710">
    <property type="entry name" value="RmlC-like_jellyroll"/>
</dbReference>
<keyword evidence="3" id="KW-1185">Reference proteome</keyword>
<dbReference type="Gene3D" id="2.60.120.10">
    <property type="entry name" value="Jelly Rolls"/>
    <property type="match status" value="1"/>
</dbReference>
<name>A0A2K3USM6_9DEIO</name>
<reference evidence="2 3" key="1">
    <citation type="submission" date="2018-01" db="EMBL/GenBank/DDBJ databases">
        <title>Deinococcus koreensis sp. nov., a radiation-resistant bacterium isolated from river water.</title>
        <authorList>
            <person name="Choi A."/>
        </authorList>
    </citation>
    <scope>NUCLEOTIDE SEQUENCE [LARGE SCALE GENOMIC DNA]</scope>
    <source>
        <strain evidence="2 3">SJW1-2</strain>
    </source>
</reference>
<dbReference type="Pfam" id="PF07883">
    <property type="entry name" value="Cupin_2"/>
    <property type="match status" value="1"/>
</dbReference>
<organism evidence="2 3">
    <name type="scientific">Deinococcus koreensis</name>
    <dbReference type="NCBI Taxonomy" id="2054903"/>
    <lineage>
        <taxon>Bacteria</taxon>
        <taxon>Thermotogati</taxon>
        <taxon>Deinococcota</taxon>
        <taxon>Deinococci</taxon>
        <taxon>Deinococcales</taxon>
        <taxon>Deinococcaceae</taxon>
        <taxon>Deinococcus</taxon>
    </lineage>
</organism>
<dbReference type="InterPro" id="IPR013096">
    <property type="entry name" value="Cupin_2"/>
</dbReference>
<evidence type="ECO:0000313" key="2">
    <source>
        <dbReference type="EMBL" id="PNY79543.1"/>
    </source>
</evidence>
<dbReference type="PANTHER" id="PTHR36440">
    <property type="entry name" value="PUTATIVE (AFU_ORTHOLOGUE AFUA_8G07350)-RELATED"/>
    <property type="match status" value="1"/>
</dbReference>
<dbReference type="InterPro" id="IPR053146">
    <property type="entry name" value="QDO-like"/>
</dbReference>
<dbReference type="OrthoDB" id="67828at2"/>
<dbReference type="PANTHER" id="PTHR36440:SF1">
    <property type="entry name" value="PUTATIVE (AFU_ORTHOLOGUE AFUA_8G07350)-RELATED"/>
    <property type="match status" value="1"/>
</dbReference>
<dbReference type="SUPFAM" id="SSF51182">
    <property type="entry name" value="RmlC-like cupins"/>
    <property type="match status" value="1"/>
</dbReference>
<protein>
    <submittedName>
        <fullName evidence="2">Cupin domain-containing protein</fullName>
    </submittedName>
</protein>
<dbReference type="InterPro" id="IPR011051">
    <property type="entry name" value="RmlC_Cupin_sf"/>
</dbReference>
<dbReference type="AlphaFoldDB" id="A0A2K3USM6"/>
<feature type="domain" description="Cupin type-2" evidence="1">
    <location>
        <begin position="37"/>
        <end position="105"/>
    </location>
</feature>
<sequence length="151" mass="16520">MTETLQPVPRTHHLPGAVVTVLTGGEDTGGQWALLEYRVAPRFPGTPAHWHAETTEALYVLEGELSLSVDHARRPAGPGTFMRVPPGTVHRLSNDTDQPARFLVLVTPAGQEGYLGELAELIARSPTWPPEHPGVIERLTARYDQHPSLEP</sequence>
<evidence type="ECO:0000259" key="1">
    <source>
        <dbReference type="Pfam" id="PF07883"/>
    </source>
</evidence>
<gene>
    <name evidence="2" type="ORF">CVO96_19145</name>
</gene>
<proteinExistence type="predicted"/>
<dbReference type="RefSeq" id="WP_103314057.1">
    <property type="nucleotide sequence ID" value="NZ_PPPD01000003.1"/>
</dbReference>
<accession>A0A2K3USM6</accession>
<comment type="caution">
    <text evidence="2">The sequence shown here is derived from an EMBL/GenBank/DDBJ whole genome shotgun (WGS) entry which is preliminary data.</text>
</comment>